<dbReference type="InterPro" id="IPR010313">
    <property type="entry name" value="Glycine_N-acyltransferase"/>
</dbReference>
<reference evidence="7" key="1">
    <citation type="submission" date="2019-10" db="EMBL/GenBank/DDBJ databases">
        <title>The sequence and de novo assembly of the wild yak genome.</title>
        <authorList>
            <person name="Liu Y."/>
        </authorList>
    </citation>
    <scope>NUCLEOTIDE SEQUENCE [LARGE SCALE GENOMIC DNA]</scope>
    <source>
        <strain evidence="7">WY2019</strain>
    </source>
</reference>
<feature type="domain" description="Glycine N-acyltransferase N-terminal" evidence="5">
    <location>
        <begin position="273"/>
        <end position="460"/>
    </location>
</feature>
<comment type="caution">
    <text evidence="7">The sequence shown here is derived from an EMBL/GenBank/DDBJ whole genome shotgun (WGS) entry which is preliminary data.</text>
</comment>
<feature type="domain" description="Glycine N-acyltransferase C-terminal" evidence="6">
    <location>
        <begin position="463"/>
        <end position="550"/>
    </location>
</feature>
<name>A0A6B0R449_9CETA</name>
<evidence type="ECO:0000256" key="2">
    <source>
        <dbReference type="ARBA" id="ARBA00023315"/>
    </source>
</evidence>
<dbReference type="PANTHER" id="PTHR15298:SF6">
    <property type="entry name" value="GLYCINE N-ACYLTRANSFERASE-LIKE PROTEIN 3"/>
    <property type="match status" value="1"/>
</dbReference>
<evidence type="ECO:0000259" key="6">
    <source>
        <dbReference type="Pfam" id="PF08444"/>
    </source>
</evidence>
<dbReference type="PANTHER" id="PTHR15298">
    <property type="entry name" value="L-COA N-ACYLTRANSFERASE-RELATED"/>
    <property type="match status" value="1"/>
</dbReference>
<keyword evidence="1 3" id="KW-0808">Transferase</keyword>
<comment type="similarity">
    <text evidence="3">Belongs to the glycine N-acyltransferase family.</text>
</comment>
<accession>A0A6B0R449</accession>
<dbReference type="GO" id="GO:0005739">
    <property type="term" value="C:mitochondrion"/>
    <property type="evidence" value="ECO:0007669"/>
    <property type="project" value="InterPro"/>
</dbReference>
<dbReference type="InterPro" id="IPR013652">
    <property type="entry name" value="Glycine_N-acyltransferase_C"/>
</dbReference>
<organism evidence="7 8">
    <name type="scientific">Bos mutus</name>
    <name type="common">wild yak</name>
    <dbReference type="NCBI Taxonomy" id="72004"/>
    <lineage>
        <taxon>Eukaryota</taxon>
        <taxon>Metazoa</taxon>
        <taxon>Chordata</taxon>
        <taxon>Craniata</taxon>
        <taxon>Vertebrata</taxon>
        <taxon>Euteleostomi</taxon>
        <taxon>Mammalia</taxon>
        <taxon>Eutheria</taxon>
        <taxon>Laurasiatheria</taxon>
        <taxon>Artiodactyla</taxon>
        <taxon>Ruminantia</taxon>
        <taxon>Pecora</taxon>
        <taxon>Bovidae</taxon>
        <taxon>Bovinae</taxon>
        <taxon>Bos</taxon>
    </lineage>
</organism>
<feature type="compositionally biased region" description="Basic residues" evidence="4">
    <location>
        <begin position="33"/>
        <end position="48"/>
    </location>
</feature>
<keyword evidence="8" id="KW-1185">Reference proteome</keyword>
<dbReference type="InterPro" id="IPR016181">
    <property type="entry name" value="Acyl_CoA_acyltransferase"/>
</dbReference>
<gene>
    <name evidence="7" type="ORF">E5288_WYG014541</name>
</gene>
<evidence type="ECO:0000313" key="7">
    <source>
        <dbReference type="EMBL" id="MXQ83651.1"/>
    </source>
</evidence>
<dbReference type="GO" id="GO:0047961">
    <property type="term" value="F:glycine N-acyltransferase activity"/>
    <property type="evidence" value="ECO:0007669"/>
    <property type="project" value="InterPro"/>
</dbReference>
<dbReference type="EMBL" id="VBQZ03000017">
    <property type="protein sequence ID" value="MXQ83651.1"/>
    <property type="molecule type" value="Genomic_DNA"/>
</dbReference>
<dbReference type="Pfam" id="PF06021">
    <property type="entry name" value="Gly_acyl_tr_N"/>
    <property type="match status" value="1"/>
</dbReference>
<dbReference type="InterPro" id="IPR015938">
    <property type="entry name" value="Glycine_N-acyltransferase_N"/>
</dbReference>
<dbReference type="Pfam" id="PF13094">
    <property type="entry name" value="CENP-Q"/>
    <property type="match status" value="1"/>
</dbReference>
<dbReference type="SUPFAM" id="SSF55729">
    <property type="entry name" value="Acyl-CoA N-acyltransferases (Nat)"/>
    <property type="match status" value="1"/>
</dbReference>
<evidence type="ECO:0000259" key="5">
    <source>
        <dbReference type="Pfam" id="PF06021"/>
    </source>
</evidence>
<dbReference type="Gene3D" id="3.40.630.30">
    <property type="match status" value="1"/>
</dbReference>
<feature type="region of interest" description="Disordered" evidence="4">
    <location>
        <begin position="1"/>
        <end position="63"/>
    </location>
</feature>
<evidence type="ECO:0000256" key="1">
    <source>
        <dbReference type="ARBA" id="ARBA00022679"/>
    </source>
</evidence>
<evidence type="ECO:0000313" key="8">
    <source>
        <dbReference type="Proteomes" id="UP000322234"/>
    </source>
</evidence>
<dbReference type="AlphaFoldDB" id="A0A6B0R449"/>
<dbReference type="Pfam" id="PF08444">
    <property type="entry name" value="Gly_acyl_tr_C"/>
    <property type="match status" value="1"/>
</dbReference>
<dbReference type="Proteomes" id="UP000322234">
    <property type="component" value="Unassembled WGS sequence"/>
</dbReference>
<evidence type="ECO:0000256" key="4">
    <source>
        <dbReference type="SAM" id="MobiDB-lite"/>
    </source>
</evidence>
<protein>
    <recommendedName>
        <fullName evidence="3">Glycine N-acyltransferase-like protein</fullName>
        <ecNumber evidence="3">2.3.1.-</ecNumber>
    </recommendedName>
</protein>
<evidence type="ECO:0000256" key="3">
    <source>
        <dbReference type="RuleBase" id="RU368002"/>
    </source>
</evidence>
<feature type="compositionally biased region" description="Basic residues" evidence="4">
    <location>
        <begin position="7"/>
        <end position="20"/>
    </location>
</feature>
<dbReference type="InterPro" id="IPR025212">
    <property type="entry name" value="CAD_CENP-Q"/>
</dbReference>
<proteinExistence type="inferred from homology"/>
<dbReference type="EC" id="2.3.1.-" evidence="3"/>
<sequence length="559" mass="63776">MSSKANNSKKKSQQLKRNPKRKTDDEEAELPGKKVRNTVKKNKNHPKHLSSEVTRQTKHTTLKQVKIASNKRQTWQPLSKSSREHLQTMMESVVISILSNSIRENKQIQYHLNFLKKRLLQLCETLKVPPKKPQDLSRVSSLLKMERAQHRANEEGLASLQEETDKMVATIESMTGDIHSLKNKVHVLTSEMFQIDNGVLSLPELSQKSLRAPILQREILTLIPNQNSLLKDLEVLHNSSQMKHILSHINLMFMNLVKSLGVELLALHSPEKMQVLNCSTKLLLLEKMLKSHFPESLKVYGAVMNINRGNPFQKEVVLDSWPDFKAIITRRQKEAETDNLDHYTNAYAVFYKDVNAYRQLLEEHGVINWDQVFQIQGLQSELYDVSKAVADSKQVDVKLASFKAACLPPISTADTSFLMNSSVQLTYLSIADVDLLNQTWSRGGNEQCRRYIANLISCFPSVCVRDDKGNPMSWSMTDQFATMCHGYTMPEHRRKGYNRLVILMLARKLQSQGFPCQGNILDDNTTSINLAKSIHSDFLPCRFHRLILTPPAFSGQVHP</sequence>
<keyword evidence="2 3" id="KW-0012">Acyltransferase</keyword>